<keyword evidence="4" id="KW-1185">Reference proteome</keyword>
<dbReference type="PANTHER" id="PTHR43157">
    <property type="entry name" value="PHOSPHATIDYLINOSITOL-GLYCAN BIOSYNTHESIS CLASS F PROTEIN-RELATED"/>
    <property type="match status" value="1"/>
</dbReference>
<evidence type="ECO:0000256" key="1">
    <source>
        <dbReference type="ARBA" id="ARBA00023002"/>
    </source>
</evidence>
<reference evidence="3 4" key="1">
    <citation type="submission" date="2024-02" db="EMBL/GenBank/DDBJ databases">
        <title>De novo assembly and annotation of 12 fungi associated with fruit tree decline syndrome in Ontario, Canada.</title>
        <authorList>
            <person name="Sulman M."/>
            <person name="Ellouze W."/>
            <person name="Ilyukhin E."/>
        </authorList>
    </citation>
    <scope>NUCLEOTIDE SEQUENCE [LARGE SCALE GENOMIC DNA]</scope>
    <source>
        <strain evidence="3 4">M42-189</strain>
    </source>
</reference>
<dbReference type="SUPFAM" id="SSF54695">
    <property type="entry name" value="POZ domain"/>
    <property type="match status" value="1"/>
</dbReference>
<proteinExistence type="predicted"/>
<dbReference type="InterPro" id="IPR000210">
    <property type="entry name" value="BTB/POZ_dom"/>
</dbReference>
<evidence type="ECO:0000259" key="2">
    <source>
        <dbReference type="PROSITE" id="PS50097"/>
    </source>
</evidence>
<dbReference type="Pfam" id="PF00651">
    <property type="entry name" value="BTB"/>
    <property type="match status" value="1"/>
</dbReference>
<dbReference type="InterPro" id="IPR002347">
    <property type="entry name" value="SDR_fam"/>
</dbReference>
<evidence type="ECO:0000313" key="3">
    <source>
        <dbReference type="EMBL" id="KAL1604942.1"/>
    </source>
</evidence>
<accession>A0ABR3RKN2</accession>
<dbReference type="Gene3D" id="3.30.710.10">
    <property type="entry name" value="Potassium Channel Kv1.1, Chain A"/>
    <property type="match status" value="1"/>
</dbReference>
<feature type="domain" description="BTB" evidence="2">
    <location>
        <begin position="301"/>
        <end position="370"/>
    </location>
</feature>
<dbReference type="Pfam" id="PF00106">
    <property type="entry name" value="adh_short"/>
    <property type="match status" value="1"/>
</dbReference>
<dbReference type="PROSITE" id="PS50097">
    <property type="entry name" value="BTB"/>
    <property type="match status" value="1"/>
</dbReference>
<dbReference type="PANTHER" id="PTHR43157:SF31">
    <property type="entry name" value="PHOSPHATIDYLINOSITOL-GLYCAN BIOSYNTHESIS CLASS F PROTEIN"/>
    <property type="match status" value="1"/>
</dbReference>
<name>A0ABR3RKN2_9PLEO</name>
<dbReference type="Gene3D" id="3.40.50.720">
    <property type="entry name" value="NAD(P)-binding Rossmann-like Domain"/>
    <property type="match status" value="1"/>
</dbReference>
<dbReference type="InterPro" id="IPR036291">
    <property type="entry name" value="NAD(P)-bd_dom_sf"/>
</dbReference>
<protein>
    <recommendedName>
        <fullName evidence="2">BTB domain-containing protein</fullName>
    </recommendedName>
</protein>
<dbReference type="InterPro" id="IPR011333">
    <property type="entry name" value="SKP1/BTB/POZ_sf"/>
</dbReference>
<evidence type="ECO:0000313" key="4">
    <source>
        <dbReference type="Proteomes" id="UP001521785"/>
    </source>
</evidence>
<dbReference type="Proteomes" id="UP001521785">
    <property type="component" value="Unassembled WGS sequence"/>
</dbReference>
<dbReference type="SUPFAM" id="SSF51735">
    <property type="entry name" value="NAD(P)-binding Rossmann-fold domains"/>
    <property type="match status" value="1"/>
</dbReference>
<comment type="caution">
    <text evidence="3">The sequence shown here is derived from an EMBL/GenBank/DDBJ whole genome shotgun (WGS) entry which is preliminary data.</text>
</comment>
<dbReference type="PRINTS" id="PR00081">
    <property type="entry name" value="GDHRDH"/>
</dbReference>
<organism evidence="3 4">
    <name type="scientific">Paraconiothyrium brasiliense</name>
    <dbReference type="NCBI Taxonomy" id="300254"/>
    <lineage>
        <taxon>Eukaryota</taxon>
        <taxon>Fungi</taxon>
        <taxon>Dikarya</taxon>
        <taxon>Ascomycota</taxon>
        <taxon>Pezizomycotina</taxon>
        <taxon>Dothideomycetes</taxon>
        <taxon>Pleosporomycetidae</taxon>
        <taxon>Pleosporales</taxon>
        <taxon>Massarineae</taxon>
        <taxon>Didymosphaeriaceae</taxon>
        <taxon>Paraconiothyrium</taxon>
    </lineage>
</organism>
<keyword evidence="1" id="KW-0560">Oxidoreductase</keyword>
<gene>
    <name evidence="3" type="ORF">SLS60_004483</name>
</gene>
<dbReference type="EMBL" id="JAKJXO020000005">
    <property type="protein sequence ID" value="KAL1604942.1"/>
    <property type="molecule type" value="Genomic_DNA"/>
</dbReference>
<sequence length="494" mass="54496">MPTLKDFFYTQYFASIPKPTASFAQKTVIVTGGNRGLGKETVKHIVRLGANKVIIGCRNEPHGQDAKREIETITKCKTNIVEVWELDIESPTSIRSFVERANQLSRLDVLINNAGIAALNFKVVYNTERTLAVNNIGTFLLAFQLVPKLKETARRYQVTPVMTTVTSAMYDAAKYPEDHGDDLFGWFEDQSHVNKFTQKLAAIVDPPTTTNAYPIVINSMDPMFCKSGLGSEVTGAIKVAHGIFKSLTARTTEEGSRLVVKAASAGRETHGLYMRTGAVQEYAAVAKMEKRATLFNSGTIADVTLRIAEKGEILAHKGILGPESDVLRKLFAQQSTYDEHFIINLPPDNSMAALKAFVCFCYCGTYSWVPPLGPATLKEKMEFHFNIHALAKTYNIISLCRHAIDRIVRIGKEHHNGDYGRMLDCAKQLLDHTEAGIRQAGIEILNDYVEEVALGYGTADAFGKVMATPDMTKLLFTAIYSKAHANGADNRAAC</sequence>